<evidence type="ECO:0000313" key="2">
    <source>
        <dbReference type="EMBL" id="GEN63148.1"/>
    </source>
</evidence>
<reference evidence="2 3" key="1">
    <citation type="submission" date="2019-07" db="EMBL/GenBank/DDBJ databases">
        <title>Whole genome shotgun sequence of Acetobacter oeni NBRC 105207.</title>
        <authorList>
            <person name="Hosoyama A."/>
            <person name="Uohara A."/>
            <person name="Ohji S."/>
            <person name="Ichikawa N."/>
        </authorList>
    </citation>
    <scope>NUCLEOTIDE SEQUENCE [LARGE SCALE GENOMIC DNA]</scope>
    <source>
        <strain evidence="2 3">NBRC 105207</strain>
    </source>
</reference>
<evidence type="ECO:0000313" key="3">
    <source>
        <dbReference type="Proteomes" id="UP000321746"/>
    </source>
</evidence>
<name>A0A511XJP7_9PROT</name>
<dbReference type="AlphaFoldDB" id="A0A511XJP7"/>
<gene>
    <name evidence="2" type="ORF">AOE01nite_13720</name>
</gene>
<organism evidence="2 3">
    <name type="scientific">Acetobacter oeni</name>
    <dbReference type="NCBI Taxonomy" id="304077"/>
    <lineage>
        <taxon>Bacteria</taxon>
        <taxon>Pseudomonadati</taxon>
        <taxon>Pseudomonadota</taxon>
        <taxon>Alphaproteobacteria</taxon>
        <taxon>Acetobacterales</taxon>
        <taxon>Acetobacteraceae</taxon>
        <taxon>Acetobacter</taxon>
    </lineage>
</organism>
<protein>
    <submittedName>
        <fullName evidence="2">Uncharacterized protein</fullName>
    </submittedName>
</protein>
<dbReference type="Proteomes" id="UP000321746">
    <property type="component" value="Unassembled WGS sequence"/>
</dbReference>
<feature type="signal peptide" evidence="1">
    <location>
        <begin position="1"/>
        <end position="27"/>
    </location>
</feature>
<sequence length="54" mass="6020">MVTQLYSCFIRARTVRLCLAHMTNLHAAAGPEILILAEPLFACKRGDPVRQLIP</sequence>
<keyword evidence="3" id="KW-1185">Reference proteome</keyword>
<proteinExistence type="predicted"/>
<keyword evidence="1" id="KW-0732">Signal</keyword>
<feature type="chain" id="PRO_5022240015" evidence="1">
    <location>
        <begin position="28"/>
        <end position="54"/>
    </location>
</feature>
<comment type="caution">
    <text evidence="2">The sequence shown here is derived from an EMBL/GenBank/DDBJ whole genome shotgun (WGS) entry which is preliminary data.</text>
</comment>
<dbReference type="EMBL" id="BJYG01000016">
    <property type="protein sequence ID" value="GEN63148.1"/>
    <property type="molecule type" value="Genomic_DNA"/>
</dbReference>
<accession>A0A511XJP7</accession>
<evidence type="ECO:0000256" key="1">
    <source>
        <dbReference type="SAM" id="SignalP"/>
    </source>
</evidence>